<evidence type="ECO:0000256" key="2">
    <source>
        <dbReference type="ARBA" id="ARBA00004123"/>
    </source>
</evidence>
<comment type="function">
    <text evidence="12">Transposase-derived protein that may have nuclease activity. Does not have transposase activity.</text>
</comment>
<keyword evidence="10" id="KW-0539">Nucleus</keyword>
<evidence type="ECO:0000256" key="5">
    <source>
        <dbReference type="ARBA" id="ARBA00015519"/>
    </source>
</evidence>
<comment type="subcellular location">
    <subcellularLocation>
        <location evidence="3">Cytoplasm</location>
    </subcellularLocation>
    <subcellularLocation>
        <location evidence="2">Nucleus</location>
    </subcellularLocation>
</comment>
<sequence>MNIDEFFTDFQRDIQEIREFRRKTLRARKKYRMRFNPLNMPDDTFRQYYRFTKQNMLKIVDLLRNDLEVDLRGGGVPVELQVMAVIRYWARHGIQENCADVHGISQQTLSRLAQKVSIALCCKSSQYIKMPENSTEESSIMHQFEEISGMKNITGVLDCTHIKIQKISDNNGQSFINSQGQYSINTQIICDANLRIRDIVCRWRGSTDDAKIYNESSIKRRFEENEFVGKLIGDCAYPCTSHLLTPVLRPITEAEERYNQSFFETHNVVQQCMSVWKERFRILQDVIRGSLNTAKTTVVACAVLHNIAMQLNEPILEDTGLMKSETAMVEEPNLFVDDGNEIHRNQYIKEYFNT</sequence>
<dbReference type="GO" id="GO:0016787">
    <property type="term" value="F:hydrolase activity"/>
    <property type="evidence" value="ECO:0007669"/>
    <property type="project" value="UniProtKB-KW"/>
</dbReference>
<evidence type="ECO:0000313" key="14">
    <source>
        <dbReference type="EMBL" id="CAF4863878.1"/>
    </source>
</evidence>
<dbReference type="GO" id="GO:0004518">
    <property type="term" value="F:nuclease activity"/>
    <property type="evidence" value="ECO:0007669"/>
    <property type="project" value="UniProtKB-KW"/>
</dbReference>
<evidence type="ECO:0000256" key="3">
    <source>
        <dbReference type="ARBA" id="ARBA00004496"/>
    </source>
</evidence>
<gene>
    <name evidence="14" type="ORF">PMACD_LOCUS8149</name>
</gene>
<dbReference type="EMBL" id="CAJOBZ010000020">
    <property type="protein sequence ID" value="CAF4863878.1"/>
    <property type="molecule type" value="Genomic_DNA"/>
</dbReference>
<dbReference type="PANTHER" id="PTHR22930">
    <property type="match status" value="1"/>
</dbReference>
<dbReference type="PRINTS" id="PR02086">
    <property type="entry name" value="PUTNUCHARBI1"/>
</dbReference>
<evidence type="ECO:0000256" key="10">
    <source>
        <dbReference type="ARBA" id="ARBA00023242"/>
    </source>
</evidence>
<dbReference type="OrthoDB" id="2430314at2759"/>
<keyword evidence="6" id="KW-0963">Cytoplasm</keyword>
<evidence type="ECO:0000256" key="8">
    <source>
        <dbReference type="ARBA" id="ARBA00022723"/>
    </source>
</evidence>
<evidence type="ECO:0000256" key="9">
    <source>
        <dbReference type="ARBA" id="ARBA00022801"/>
    </source>
</evidence>
<dbReference type="PANTHER" id="PTHR22930:SF289">
    <property type="entry name" value="DDE TNP4 DOMAIN-CONTAINING PROTEIN-RELATED"/>
    <property type="match status" value="1"/>
</dbReference>
<keyword evidence="8" id="KW-0479">Metal-binding</keyword>
<dbReference type="InterPro" id="IPR026103">
    <property type="entry name" value="HARBI1_animal"/>
</dbReference>
<name>A0A821SSY6_9NEOP</name>
<proteinExistence type="inferred from homology"/>
<comment type="similarity">
    <text evidence="4">Belongs to the HARBI1 family.</text>
</comment>
<evidence type="ECO:0000256" key="12">
    <source>
        <dbReference type="ARBA" id="ARBA00045850"/>
    </source>
</evidence>
<comment type="caution">
    <text evidence="14">The sequence shown here is derived from an EMBL/GenBank/DDBJ whole genome shotgun (WGS) entry which is preliminary data.</text>
</comment>
<dbReference type="GO" id="GO:0005737">
    <property type="term" value="C:cytoplasm"/>
    <property type="evidence" value="ECO:0007669"/>
    <property type="project" value="UniProtKB-SubCell"/>
</dbReference>
<dbReference type="GO" id="GO:0005634">
    <property type="term" value="C:nucleus"/>
    <property type="evidence" value="ECO:0007669"/>
    <property type="project" value="UniProtKB-SubCell"/>
</dbReference>
<evidence type="ECO:0000259" key="13">
    <source>
        <dbReference type="Pfam" id="PF13359"/>
    </source>
</evidence>
<feature type="domain" description="DDE Tnp4" evidence="13">
    <location>
        <begin position="157"/>
        <end position="306"/>
    </location>
</feature>
<evidence type="ECO:0000256" key="1">
    <source>
        <dbReference type="ARBA" id="ARBA00001968"/>
    </source>
</evidence>
<dbReference type="Pfam" id="PF13359">
    <property type="entry name" value="DDE_Tnp_4"/>
    <property type="match status" value="1"/>
</dbReference>
<keyword evidence="9" id="KW-0378">Hydrolase</keyword>
<comment type="cofactor">
    <cofactor evidence="1">
        <name>a divalent metal cation</name>
        <dbReference type="ChEBI" id="CHEBI:60240"/>
    </cofactor>
</comment>
<protein>
    <recommendedName>
        <fullName evidence="5">Putative nuclease HARBI1</fullName>
    </recommendedName>
    <alternativeName>
        <fullName evidence="11">Harbinger transposase-derived nuclease</fullName>
    </alternativeName>
</protein>
<dbReference type="InterPro" id="IPR045249">
    <property type="entry name" value="HARBI1-like"/>
</dbReference>
<dbReference type="GO" id="GO:0046872">
    <property type="term" value="F:metal ion binding"/>
    <property type="evidence" value="ECO:0007669"/>
    <property type="project" value="UniProtKB-KW"/>
</dbReference>
<keyword evidence="7" id="KW-0540">Nuclease</keyword>
<accession>A0A821SSY6</accession>
<evidence type="ECO:0000256" key="6">
    <source>
        <dbReference type="ARBA" id="ARBA00022490"/>
    </source>
</evidence>
<evidence type="ECO:0000313" key="15">
    <source>
        <dbReference type="Proteomes" id="UP000663880"/>
    </source>
</evidence>
<dbReference type="InterPro" id="IPR027806">
    <property type="entry name" value="HARBI1_dom"/>
</dbReference>
<organism evidence="14 15">
    <name type="scientific">Pieris macdunnoughi</name>
    <dbReference type="NCBI Taxonomy" id="345717"/>
    <lineage>
        <taxon>Eukaryota</taxon>
        <taxon>Metazoa</taxon>
        <taxon>Ecdysozoa</taxon>
        <taxon>Arthropoda</taxon>
        <taxon>Hexapoda</taxon>
        <taxon>Insecta</taxon>
        <taxon>Pterygota</taxon>
        <taxon>Neoptera</taxon>
        <taxon>Endopterygota</taxon>
        <taxon>Lepidoptera</taxon>
        <taxon>Glossata</taxon>
        <taxon>Ditrysia</taxon>
        <taxon>Papilionoidea</taxon>
        <taxon>Pieridae</taxon>
        <taxon>Pierinae</taxon>
        <taxon>Pieris</taxon>
    </lineage>
</organism>
<evidence type="ECO:0000256" key="4">
    <source>
        <dbReference type="ARBA" id="ARBA00006958"/>
    </source>
</evidence>
<keyword evidence="15" id="KW-1185">Reference proteome</keyword>
<dbReference type="Proteomes" id="UP000663880">
    <property type="component" value="Unassembled WGS sequence"/>
</dbReference>
<reference evidence="14" key="1">
    <citation type="submission" date="2021-02" db="EMBL/GenBank/DDBJ databases">
        <authorList>
            <person name="Steward A R."/>
        </authorList>
    </citation>
    <scope>NUCLEOTIDE SEQUENCE</scope>
</reference>
<evidence type="ECO:0000256" key="7">
    <source>
        <dbReference type="ARBA" id="ARBA00022722"/>
    </source>
</evidence>
<evidence type="ECO:0000256" key="11">
    <source>
        <dbReference type="ARBA" id="ARBA00030126"/>
    </source>
</evidence>
<dbReference type="AlphaFoldDB" id="A0A821SSY6"/>